<dbReference type="Gene3D" id="3.30.1330.40">
    <property type="entry name" value="RutC-like"/>
    <property type="match status" value="1"/>
</dbReference>
<evidence type="ECO:0000313" key="3">
    <source>
        <dbReference type="Proteomes" id="UP000018851"/>
    </source>
</evidence>
<dbReference type="InterPro" id="IPR035959">
    <property type="entry name" value="RutC-like_sf"/>
</dbReference>
<evidence type="ECO:0000256" key="1">
    <source>
        <dbReference type="ARBA" id="ARBA00010552"/>
    </source>
</evidence>
<protein>
    <submittedName>
        <fullName evidence="2">Uncharacterized protein</fullName>
    </submittedName>
</protein>
<dbReference type="GO" id="GO:0019239">
    <property type="term" value="F:deaminase activity"/>
    <property type="evidence" value="ECO:0007669"/>
    <property type="project" value="TreeGrafter"/>
</dbReference>
<dbReference type="eggNOG" id="COG0251">
    <property type="taxonomic scope" value="Bacteria"/>
</dbReference>
<proteinExistence type="inferred from homology"/>
<dbReference type="RefSeq" id="WP_025290272.1">
    <property type="nucleotide sequence ID" value="NZ_CP006644.1"/>
</dbReference>
<evidence type="ECO:0000313" key="2">
    <source>
        <dbReference type="EMBL" id="AHE51886.1"/>
    </source>
</evidence>
<dbReference type="Proteomes" id="UP000018851">
    <property type="component" value="Chromosome"/>
</dbReference>
<dbReference type="AlphaFoldDB" id="W0A4C5"/>
<sequence>MNDPIARISAAVVPEPAGHYAQATAWRDLVFVSGQLGPRSDGSHTADQPFEVQVRQALTNLLAILAEAGSGPDRVLRVTAYIVGVENWPAFNRIYAEMFGEAKPARTVVPVPELHHGYLVEVDAIGTRG</sequence>
<dbReference type="STRING" id="1123269.NX02_00595"/>
<dbReference type="CDD" id="cd00448">
    <property type="entry name" value="YjgF_YER057c_UK114_family"/>
    <property type="match status" value="1"/>
</dbReference>
<name>W0A4C5_9SPHN</name>
<organism evidence="2 3">
    <name type="scientific">Sphingomonas sanxanigenens DSM 19645 = NX02</name>
    <dbReference type="NCBI Taxonomy" id="1123269"/>
    <lineage>
        <taxon>Bacteria</taxon>
        <taxon>Pseudomonadati</taxon>
        <taxon>Pseudomonadota</taxon>
        <taxon>Alphaproteobacteria</taxon>
        <taxon>Sphingomonadales</taxon>
        <taxon>Sphingomonadaceae</taxon>
        <taxon>Sphingomonas</taxon>
    </lineage>
</organism>
<dbReference type="EMBL" id="CP006644">
    <property type="protein sequence ID" value="AHE51886.1"/>
    <property type="molecule type" value="Genomic_DNA"/>
</dbReference>
<dbReference type="GO" id="GO:0005829">
    <property type="term" value="C:cytosol"/>
    <property type="evidence" value="ECO:0007669"/>
    <property type="project" value="TreeGrafter"/>
</dbReference>
<comment type="similarity">
    <text evidence="1">Belongs to the RutC family.</text>
</comment>
<accession>W0A4C5</accession>
<dbReference type="PATRIC" id="fig|1123269.5.peg.118"/>
<dbReference type="PANTHER" id="PTHR11803:SF58">
    <property type="entry name" value="PROTEIN HMF1-RELATED"/>
    <property type="match status" value="1"/>
</dbReference>
<dbReference type="Pfam" id="PF01042">
    <property type="entry name" value="Ribonuc_L-PSP"/>
    <property type="match status" value="1"/>
</dbReference>
<dbReference type="SUPFAM" id="SSF55298">
    <property type="entry name" value="YjgF-like"/>
    <property type="match status" value="1"/>
</dbReference>
<reference evidence="2 3" key="1">
    <citation type="submission" date="2013-07" db="EMBL/GenBank/DDBJ databases">
        <title>Completed genome of Sphingomonas sanxanigenens NX02.</title>
        <authorList>
            <person name="Ma T."/>
            <person name="Huang H."/>
            <person name="Wu M."/>
            <person name="Li X."/>
            <person name="Li G."/>
        </authorList>
    </citation>
    <scope>NUCLEOTIDE SEQUENCE [LARGE SCALE GENOMIC DNA]</scope>
    <source>
        <strain evidence="2 3">NX02</strain>
    </source>
</reference>
<dbReference type="OrthoDB" id="9799840at2"/>
<keyword evidence="3" id="KW-1185">Reference proteome</keyword>
<dbReference type="HOGENOM" id="CLU_100715_7_4_5"/>
<gene>
    <name evidence="2" type="ORF">NX02_00595</name>
</gene>
<dbReference type="InterPro" id="IPR006175">
    <property type="entry name" value="YjgF/YER057c/UK114"/>
</dbReference>
<dbReference type="KEGG" id="ssan:NX02_00595"/>
<dbReference type="PANTHER" id="PTHR11803">
    <property type="entry name" value="2-IMINOBUTANOATE/2-IMINOPROPANOATE DEAMINASE RIDA"/>
    <property type="match status" value="1"/>
</dbReference>